<name>A0A5C6TP97_9BURK</name>
<dbReference type="EMBL" id="VOPW01000003">
    <property type="protein sequence ID" value="TXC62079.1"/>
    <property type="molecule type" value="Genomic_DNA"/>
</dbReference>
<sequence length="1103" mass="113163">MATLTPAPDSLGLASPAIGPWFRDGSASTPTLAVPTANLSVPMSLPASMEWRAPAGGLASWAFATPTRPRVLAALRGGDGSPAFTDGNLVVLFTLLPEVEVRLSALSAQIPSPDGVAVPPGAPGRPVVRHLALEILQASASSMSNIERLRENDFGSGLTDDEERAAFLGLDASGGTLANAAEPVRELHRPNKSNAVIVKNRSGAALSCTLWAFDERGRALDPGAVAAWWAFLASTPVFDNLWAHSDSGDQRTATVASGRSVLFCTAHEAALPEPQRLRLSLGDLTRVGSSGALYTAGAAPTIALTAAPSPDDLPLPRIAVLPNGRFAAPPGATPFAGWTGASWPTGLARDFMRIAVVDLESHLVGVGRSDAAQNDPRRRIAVLRNTAGTPVLTTADAAHAAMMTALTSGSPAQLMAPVLDTLWGLLTPPPLGSGPLPATLSYSVHALQGEGTASGGTAANQRIVVRVSDLPPQAWVRIWPQGLDTETGQHFRLDGGAGRADGSGRAFAVVPLPDGTAGLEGMSFDAMVVTDADAKLYVDQRFDRPAIASGARASLGTPSAGVADGRTAWICEQGAALVRSSGQWGSGQTLLAVPSDETGGAYALIDTATTVAADAAAATLRNAAGSGDRLIVTAPAFQATPEGEVIDASGALASSGATVLHRGRNGLNALGGFGQPVAMMERREAAAIDPAGGSGAVAAAPGRAALHEALPAQLGHAGVPAGPEVHATGAALSGPAAAPLAALMRERAATDLAGFVALAQRPVSVPADPGGNTTFAAVLETLTHGVAGDAQLRAFVAQTSSFTPGSSWTTLKNSIESAVPTVDFDPMIDTATFDDDALAAALDQVILKTRDGAAQAARSLAAAIGRAEDFVYVETPALDPLTAGSGDALIDLVGALTARLAQRPALAVVLCVPQKFLPNQPRKLEAARTAGVRAAMKTLLDAAPDNVVLFTPTAGPGRPLHMASTTVVVDDVWLLTGSTHLWRRGLSFDSSLAVALFDENTARGRPAALRQARRQLMADRLGVDISLIGDDMAQLRATLQRLNLAGGLQRVLPNVYPAADDTTSTTDRQIWNPDGRPGGTSDWLLFLGALAGDAADEVNNAIR</sequence>
<dbReference type="AlphaFoldDB" id="A0A5C6TP97"/>
<evidence type="ECO:0000313" key="1">
    <source>
        <dbReference type="EMBL" id="TXC62079.1"/>
    </source>
</evidence>
<comment type="caution">
    <text evidence="1">The sequence shown here is derived from an EMBL/GenBank/DDBJ whole genome shotgun (WGS) entry which is preliminary data.</text>
</comment>
<evidence type="ECO:0008006" key="3">
    <source>
        <dbReference type="Google" id="ProtNLM"/>
    </source>
</evidence>
<dbReference type="SUPFAM" id="SSF56024">
    <property type="entry name" value="Phospholipase D/nuclease"/>
    <property type="match status" value="1"/>
</dbReference>
<evidence type="ECO:0000313" key="2">
    <source>
        <dbReference type="Proteomes" id="UP000321832"/>
    </source>
</evidence>
<accession>A0A5C6TP97</accession>
<reference evidence="1 2" key="1">
    <citation type="submission" date="2019-08" db="EMBL/GenBank/DDBJ databases">
        <authorList>
            <person name="Khan S.A."/>
            <person name="Jeon C.O."/>
            <person name="Jeong S.E."/>
        </authorList>
    </citation>
    <scope>NUCLEOTIDE SEQUENCE [LARGE SCALE GENOMIC DNA]</scope>
    <source>
        <strain evidence="2">IMCC1728</strain>
    </source>
</reference>
<protein>
    <recommendedName>
        <fullName evidence="3">PLD phosphodiesterase domain-containing protein</fullName>
    </recommendedName>
</protein>
<proteinExistence type="predicted"/>
<dbReference type="Proteomes" id="UP000321832">
    <property type="component" value="Unassembled WGS sequence"/>
</dbReference>
<keyword evidence="2" id="KW-1185">Reference proteome</keyword>
<organism evidence="1 2">
    <name type="scientific">Piscinibacter aquaticus</name>
    <dbReference type="NCBI Taxonomy" id="392597"/>
    <lineage>
        <taxon>Bacteria</taxon>
        <taxon>Pseudomonadati</taxon>
        <taxon>Pseudomonadota</taxon>
        <taxon>Betaproteobacteria</taxon>
        <taxon>Burkholderiales</taxon>
        <taxon>Sphaerotilaceae</taxon>
        <taxon>Piscinibacter</taxon>
    </lineage>
</organism>
<gene>
    <name evidence="1" type="ORF">FSC37_23170</name>
</gene>